<evidence type="ECO:0000256" key="6">
    <source>
        <dbReference type="ARBA" id="ARBA00022989"/>
    </source>
</evidence>
<dbReference type="Pfam" id="PF22352">
    <property type="entry name" value="K319L-like_PKD"/>
    <property type="match status" value="4"/>
</dbReference>
<feature type="domain" description="MANSC" evidence="10">
    <location>
        <begin position="39"/>
        <end position="114"/>
    </location>
</feature>
<name>A0A336N0I4_CULSO</name>
<reference evidence="11" key="1">
    <citation type="submission" date="2018-07" db="EMBL/GenBank/DDBJ databases">
        <authorList>
            <person name="Quirk P.G."/>
            <person name="Krulwich T.A."/>
        </authorList>
    </citation>
    <scope>NUCLEOTIDE SEQUENCE</scope>
</reference>
<dbReference type="GO" id="GO:0001764">
    <property type="term" value="P:neuron migration"/>
    <property type="evidence" value="ECO:0007669"/>
    <property type="project" value="TreeGrafter"/>
</dbReference>
<evidence type="ECO:0000256" key="2">
    <source>
        <dbReference type="ARBA" id="ARBA00022475"/>
    </source>
</evidence>
<comment type="subcellular location">
    <subcellularLocation>
        <location evidence="1">Cell membrane</location>
    </subcellularLocation>
</comment>
<dbReference type="SUPFAM" id="SSF49299">
    <property type="entry name" value="PKD domain"/>
    <property type="match status" value="4"/>
</dbReference>
<dbReference type="SMART" id="SM00089">
    <property type="entry name" value="PKD"/>
    <property type="match status" value="4"/>
</dbReference>
<keyword evidence="2" id="KW-1003">Cell membrane</keyword>
<evidence type="ECO:0000256" key="7">
    <source>
        <dbReference type="ARBA" id="ARBA00023136"/>
    </source>
</evidence>
<evidence type="ECO:0000313" key="11">
    <source>
        <dbReference type="EMBL" id="SSX34197.1"/>
    </source>
</evidence>
<feature type="transmembrane region" description="Helical" evidence="9">
    <location>
        <begin position="946"/>
        <end position="971"/>
    </location>
</feature>
<dbReference type="FunFam" id="2.60.40.10:FF:000061">
    <property type="entry name" value="Dyslexia-associated protein KIAA0319 homolog"/>
    <property type="match status" value="1"/>
</dbReference>
<dbReference type="PROSITE" id="PS50986">
    <property type="entry name" value="MANSC"/>
    <property type="match status" value="1"/>
</dbReference>
<dbReference type="PROSITE" id="PS01186">
    <property type="entry name" value="EGF_2"/>
    <property type="match status" value="1"/>
</dbReference>
<dbReference type="InterPro" id="IPR011106">
    <property type="entry name" value="MANSC_N"/>
</dbReference>
<keyword evidence="7 9" id="KW-0472">Membrane</keyword>
<dbReference type="PANTHER" id="PTHR46182:SF2">
    <property type="entry name" value="FI19480P1"/>
    <property type="match status" value="1"/>
</dbReference>
<dbReference type="Pfam" id="PF23597">
    <property type="entry name" value="KIAA0319_N"/>
    <property type="match status" value="1"/>
</dbReference>
<dbReference type="FunFam" id="2.60.40.10:FF:000257">
    <property type="entry name" value="Dyslexia-associated protein KIAA0319-like"/>
    <property type="match status" value="1"/>
</dbReference>
<evidence type="ECO:0000256" key="8">
    <source>
        <dbReference type="ARBA" id="ARBA00023180"/>
    </source>
</evidence>
<dbReference type="Gene3D" id="2.60.40.10">
    <property type="entry name" value="Immunoglobulins"/>
    <property type="match status" value="5"/>
</dbReference>
<evidence type="ECO:0000256" key="1">
    <source>
        <dbReference type="ARBA" id="ARBA00004236"/>
    </source>
</evidence>
<accession>A0A336N0I4</accession>
<protein>
    <submittedName>
        <fullName evidence="11">CSON007600 protein</fullName>
    </submittedName>
</protein>
<dbReference type="VEuPathDB" id="VectorBase:CSON007600"/>
<evidence type="ECO:0000256" key="3">
    <source>
        <dbReference type="ARBA" id="ARBA00022692"/>
    </source>
</evidence>
<evidence type="ECO:0000256" key="9">
    <source>
        <dbReference type="SAM" id="Phobius"/>
    </source>
</evidence>
<dbReference type="GO" id="GO:0005886">
    <property type="term" value="C:plasma membrane"/>
    <property type="evidence" value="ECO:0007669"/>
    <property type="project" value="UniProtKB-SubCell"/>
</dbReference>
<dbReference type="InterPro" id="IPR022409">
    <property type="entry name" value="PKD/Chitinase_dom"/>
</dbReference>
<sequence>MVEDLIVIIKTTNIFKILPIFFMIVFTSSIDIDSNCPGRLNQVFLKSAPFANSSAGKITEIPNVATLEICVEKCCNKVEEDCNVAFFFNKTCYHVQCHTNQACLPLKRNNITVDLAMMLVRPVADSTDSWMVSLRKFRYQQLLEHQSMTSSQRKLFEDDASNYGPYEDQELFEQKVKNMFRLGSNYPGELQYNDLEADESQRILETGMRNECEIRGINRCTEFEVCRRIREEAGRGFCECLPGYHRGLNNRCVKNERILENAIADRLTMQGVLDNADSVFLNNNADDESNEQLPNDKKKLLTVSVAPKEVKLPENEVALSAFVIPDEKTSGDKYTYLWTLISQPKPNGNGTMTDQSKDTVRLTNLSEGNYQFKCQVTGTFYYGEGLGNVTVLPANRINKAPQVMITPSFQTVKLPNHRGILDGSGSTDDGQIESYTWEIISAPIGYQSTKLDTNMLHSSMLQLDNLDLPGNYTFKLTVTDSEQKSNSTTATIEVEKEIDYPPNANAGNDIIIYYPQTNVTLNGNMSTDDHEITAWEWTKDSSTDQSKPVDMTLTRTPYLQLSNLEVGVYTFLLKVMDVKNQSSTSKVRVFVKPALTNEPNAVTGNNQTIILPQNWAMLNGTESTDDVKIERFQWKQVSGPSESLIVNSTMPFANATNLKVGNYVFQLTVFDNLNNNASALTNVTVKQEQNAPPVANAGGDQTITLPVSVVILNGSRSSDDLEITKWVWERDGTSLAMGTIIGNSSNEPVLMVNYICQIKKLNLTLNFLSKLTNVVPGRYVFKLTVSDAQGLSSSDTVSIFVNPDPLALNLVELTLTMEANSLMQSELDYLLQKVNLLLGDDIKVTVRDLKIDQKTGKLIAIFYATKGKSIIMPATDVEHILKEKFLRDYPILGSSVLEIRTSICQNNCSGHGACNSQTRVCMCDSFWLPDLWYFIGVEEPNCNWSILYVAVGVVLIFIIISGICFGITYFCRRRSVKKPRSRRPVQKYALLDTQEEESLNHFSKNSLQTFSEESDTESDILFETRSRNGILKANGDTNKSNGKYSMTRLGRRIKT</sequence>
<dbReference type="GO" id="GO:0031410">
    <property type="term" value="C:cytoplasmic vesicle"/>
    <property type="evidence" value="ECO:0007669"/>
    <property type="project" value="TreeGrafter"/>
</dbReference>
<dbReference type="InterPro" id="IPR013980">
    <property type="entry name" value="MANSC_dom"/>
</dbReference>
<dbReference type="EMBL" id="UFQT01002870">
    <property type="protein sequence ID" value="SSX34197.1"/>
    <property type="molecule type" value="Genomic_DNA"/>
</dbReference>
<dbReference type="AlphaFoldDB" id="A0A336N0I4"/>
<proteinExistence type="predicted"/>
<evidence type="ECO:0000256" key="5">
    <source>
        <dbReference type="ARBA" id="ARBA00022737"/>
    </source>
</evidence>
<evidence type="ECO:0000256" key="4">
    <source>
        <dbReference type="ARBA" id="ARBA00022729"/>
    </source>
</evidence>
<dbReference type="InterPro" id="IPR029865">
    <property type="entry name" value="KIAA0319-like"/>
</dbReference>
<dbReference type="PANTHER" id="PTHR46182">
    <property type="entry name" value="FI19480P1"/>
    <property type="match status" value="1"/>
</dbReference>
<gene>
    <name evidence="11" type="primary">CSON007600</name>
</gene>
<keyword evidence="8" id="KW-0325">Glycoprotein</keyword>
<keyword evidence="5" id="KW-0677">Repeat</keyword>
<keyword evidence="3 9" id="KW-0812">Transmembrane</keyword>
<keyword evidence="6 9" id="KW-1133">Transmembrane helix</keyword>
<organism evidence="11">
    <name type="scientific">Culicoides sonorensis</name>
    <name type="common">Biting midge</name>
    <dbReference type="NCBI Taxonomy" id="179676"/>
    <lineage>
        <taxon>Eukaryota</taxon>
        <taxon>Metazoa</taxon>
        <taxon>Ecdysozoa</taxon>
        <taxon>Arthropoda</taxon>
        <taxon>Hexapoda</taxon>
        <taxon>Insecta</taxon>
        <taxon>Pterygota</taxon>
        <taxon>Neoptera</taxon>
        <taxon>Endopterygota</taxon>
        <taxon>Diptera</taxon>
        <taxon>Nematocera</taxon>
        <taxon>Chironomoidea</taxon>
        <taxon>Ceratopogonidae</taxon>
        <taxon>Ceratopogoninae</taxon>
        <taxon>Culicoides</taxon>
        <taxon>Monoculicoides</taxon>
    </lineage>
</organism>
<dbReference type="CDD" id="cd00146">
    <property type="entry name" value="PKD"/>
    <property type="match status" value="4"/>
</dbReference>
<dbReference type="InterPro" id="IPR013783">
    <property type="entry name" value="Ig-like_fold"/>
</dbReference>
<dbReference type="OMA" id="AYVIPDE"/>
<evidence type="ECO:0000259" key="10">
    <source>
        <dbReference type="PROSITE" id="PS50986"/>
    </source>
</evidence>
<dbReference type="SMART" id="SM00765">
    <property type="entry name" value="MANEC"/>
    <property type="match status" value="1"/>
</dbReference>
<keyword evidence="4" id="KW-0732">Signal</keyword>
<dbReference type="InterPro" id="IPR000742">
    <property type="entry name" value="EGF"/>
</dbReference>
<dbReference type="InterPro" id="IPR035986">
    <property type="entry name" value="PKD_dom_sf"/>
</dbReference>